<comment type="similarity">
    <text evidence="1">Belongs to the peptidase A1 family.</text>
</comment>
<evidence type="ECO:0000256" key="3">
    <source>
        <dbReference type="ARBA" id="ARBA00022750"/>
    </source>
</evidence>
<dbReference type="PANTHER" id="PTHR47967">
    <property type="entry name" value="OS07G0603500 PROTEIN-RELATED"/>
    <property type="match status" value="1"/>
</dbReference>
<evidence type="ECO:0000313" key="7">
    <source>
        <dbReference type="EMBL" id="MCL7043656.1"/>
    </source>
</evidence>
<feature type="domain" description="Peptidase A1" evidence="6">
    <location>
        <begin position="98"/>
        <end position="518"/>
    </location>
</feature>
<dbReference type="InterPro" id="IPR021109">
    <property type="entry name" value="Peptidase_aspartic_dom_sf"/>
</dbReference>
<dbReference type="Pfam" id="PF14543">
    <property type="entry name" value="TAXi_N"/>
    <property type="match status" value="1"/>
</dbReference>
<dbReference type="PANTHER" id="PTHR47967:SF26">
    <property type="entry name" value="PEPTIDASE A1 DOMAIN-CONTAINING PROTEIN"/>
    <property type="match status" value="1"/>
</dbReference>
<keyword evidence="5" id="KW-0325">Glycoprotein</keyword>
<keyword evidence="3" id="KW-0064">Aspartyl protease</keyword>
<dbReference type="InterPro" id="IPR032861">
    <property type="entry name" value="TAXi_N"/>
</dbReference>
<dbReference type="InterPro" id="IPR034161">
    <property type="entry name" value="Pepsin-like_plant"/>
</dbReference>
<dbReference type="GO" id="GO:0004190">
    <property type="term" value="F:aspartic-type endopeptidase activity"/>
    <property type="evidence" value="ECO:0007669"/>
    <property type="project" value="UniProtKB-KW"/>
</dbReference>
<keyword evidence="8" id="KW-1185">Reference proteome</keyword>
<dbReference type="PROSITE" id="PS51767">
    <property type="entry name" value="PEPTIDASE_A1"/>
    <property type="match status" value="1"/>
</dbReference>
<dbReference type="AlphaFoldDB" id="A0AA41VLU0"/>
<evidence type="ECO:0000256" key="4">
    <source>
        <dbReference type="ARBA" id="ARBA00022801"/>
    </source>
</evidence>
<evidence type="ECO:0000259" key="6">
    <source>
        <dbReference type="PROSITE" id="PS51767"/>
    </source>
</evidence>
<dbReference type="CDD" id="cd05476">
    <property type="entry name" value="pepsin_A_like_plant"/>
    <property type="match status" value="1"/>
</dbReference>
<dbReference type="EMBL" id="JAJJMA010249143">
    <property type="protein sequence ID" value="MCL7043656.1"/>
    <property type="molecule type" value="Genomic_DNA"/>
</dbReference>
<keyword evidence="4" id="KW-0378">Hydrolase</keyword>
<comment type="caution">
    <text evidence="7">The sequence shown here is derived from an EMBL/GenBank/DDBJ whole genome shotgun (WGS) entry which is preliminary data.</text>
</comment>
<dbReference type="FunFam" id="2.40.70.10:FF:000055">
    <property type="entry name" value="Probable aspartyl protease At4g16563"/>
    <property type="match status" value="1"/>
</dbReference>
<dbReference type="SUPFAM" id="SSF50630">
    <property type="entry name" value="Acid proteases"/>
    <property type="match status" value="1"/>
</dbReference>
<evidence type="ECO:0000313" key="8">
    <source>
        <dbReference type="Proteomes" id="UP001177140"/>
    </source>
</evidence>
<protein>
    <recommendedName>
        <fullName evidence="6">Peptidase A1 domain-containing protein</fullName>
    </recommendedName>
</protein>
<proteinExistence type="inferred from homology"/>
<dbReference type="Gene3D" id="2.40.70.10">
    <property type="entry name" value="Acid Proteases"/>
    <property type="match status" value="2"/>
</dbReference>
<evidence type="ECO:0000256" key="1">
    <source>
        <dbReference type="ARBA" id="ARBA00007447"/>
    </source>
</evidence>
<reference evidence="7" key="1">
    <citation type="submission" date="2022-03" db="EMBL/GenBank/DDBJ databases">
        <title>A functionally conserved STORR gene fusion in Papaver species that diverged 16.8 million years ago.</title>
        <authorList>
            <person name="Catania T."/>
        </authorList>
    </citation>
    <scope>NUCLEOTIDE SEQUENCE</scope>
    <source>
        <strain evidence="7">S-191538</strain>
    </source>
</reference>
<organism evidence="7 8">
    <name type="scientific">Papaver nudicaule</name>
    <name type="common">Iceland poppy</name>
    <dbReference type="NCBI Taxonomy" id="74823"/>
    <lineage>
        <taxon>Eukaryota</taxon>
        <taxon>Viridiplantae</taxon>
        <taxon>Streptophyta</taxon>
        <taxon>Embryophyta</taxon>
        <taxon>Tracheophyta</taxon>
        <taxon>Spermatophyta</taxon>
        <taxon>Magnoliopsida</taxon>
        <taxon>Ranunculales</taxon>
        <taxon>Papaveraceae</taxon>
        <taxon>Papaveroideae</taxon>
        <taxon>Papaver</taxon>
    </lineage>
</organism>
<accession>A0AA41VLU0</accession>
<dbReference type="Pfam" id="PF14541">
    <property type="entry name" value="TAXi_C"/>
    <property type="match status" value="1"/>
</dbReference>
<dbReference type="Proteomes" id="UP001177140">
    <property type="component" value="Unassembled WGS sequence"/>
</dbReference>
<keyword evidence="2" id="KW-0645">Protease</keyword>
<name>A0AA41VLU0_PAPNU</name>
<evidence type="ECO:0000256" key="2">
    <source>
        <dbReference type="ARBA" id="ARBA00022670"/>
    </source>
</evidence>
<dbReference type="GO" id="GO:0006508">
    <property type="term" value="P:proteolysis"/>
    <property type="evidence" value="ECO:0007669"/>
    <property type="project" value="UniProtKB-KW"/>
</dbReference>
<sequence>MATSIVLSSCILFTLLVLLSLTLNFSFVLSSSSSSSQMVFPLTHSLSTTGFNNTHHLLKSTSVRSTARFHHHHRHRHNKHRHHSHRQISLPLSPGSDYTLSLSLGSKPTQQISLYMDTGSDLVWFPCAPFDCIMCEGKYDPKVPYIKPLNYNNSADFIPCDSPLCSAVHSSLPSSDICAISNCPLESIEMSECQSFACPSFYYAYADGSFVARLYRDNLSLEPMSSTTTTQQQSLHLKNFTFGCANTALAEPIGVAGFGGGSLSLPAQLATFSPELGNRFSYCLISHSYNFERIRKPSPLILGRYDDQKEEKTGDGAAVTEFIYTPMLDNPKHPYYYCVGLEAIQIGTTKIDTPVSLKRVNSKGNGGTVVDSGTTFTMLPSVVFEAVANEFGKRVGKMYKRAIETEDRTGLRPCFYYNNKNKSNLRWRVPKMVLHFTGNASVSLPQSNYFFEFNGDEEEEGKTKKRKMRKEKVGCLMLGNAGEEEEGESSGPAAALGNYQQQGFEVVYDLGQRKIGFAKKKCSSLWDNLNS</sequence>
<gene>
    <name evidence="7" type="ORF">MKW94_014489</name>
</gene>
<evidence type="ECO:0000256" key="5">
    <source>
        <dbReference type="ARBA" id="ARBA00023180"/>
    </source>
</evidence>
<dbReference type="InterPro" id="IPR051708">
    <property type="entry name" value="Plant_Aspart_Prot_A1"/>
</dbReference>
<dbReference type="InterPro" id="IPR032799">
    <property type="entry name" value="TAXi_C"/>
</dbReference>
<dbReference type="InterPro" id="IPR033121">
    <property type="entry name" value="PEPTIDASE_A1"/>
</dbReference>
<dbReference type="GO" id="GO:0005576">
    <property type="term" value="C:extracellular region"/>
    <property type="evidence" value="ECO:0007669"/>
    <property type="project" value="TreeGrafter"/>
</dbReference>